<dbReference type="InterPro" id="IPR002110">
    <property type="entry name" value="Ankyrin_rpt"/>
</dbReference>
<dbReference type="Proteomes" id="UP001605036">
    <property type="component" value="Unassembled WGS sequence"/>
</dbReference>
<organism evidence="10 11">
    <name type="scientific">Riccia fluitans</name>
    <dbReference type="NCBI Taxonomy" id="41844"/>
    <lineage>
        <taxon>Eukaryota</taxon>
        <taxon>Viridiplantae</taxon>
        <taxon>Streptophyta</taxon>
        <taxon>Embryophyta</taxon>
        <taxon>Marchantiophyta</taxon>
        <taxon>Marchantiopsida</taxon>
        <taxon>Marchantiidae</taxon>
        <taxon>Marchantiales</taxon>
        <taxon>Ricciaceae</taxon>
        <taxon>Riccia</taxon>
    </lineage>
</organism>
<protein>
    <recommendedName>
        <fullName evidence="9">PGG domain-containing protein</fullName>
    </recommendedName>
</protein>
<evidence type="ECO:0000256" key="6">
    <source>
        <dbReference type="ARBA" id="ARBA00023136"/>
    </source>
</evidence>
<proteinExistence type="predicted"/>
<feature type="region of interest" description="Disordered" evidence="7">
    <location>
        <begin position="1"/>
        <end position="41"/>
    </location>
</feature>
<evidence type="ECO:0000256" key="8">
    <source>
        <dbReference type="SAM" id="Phobius"/>
    </source>
</evidence>
<reference evidence="10 11" key="1">
    <citation type="submission" date="2024-09" db="EMBL/GenBank/DDBJ databases">
        <title>Chromosome-scale assembly of Riccia fluitans.</title>
        <authorList>
            <person name="Paukszto L."/>
            <person name="Sawicki J."/>
            <person name="Karawczyk K."/>
            <person name="Piernik-Szablinska J."/>
            <person name="Szczecinska M."/>
            <person name="Mazdziarz M."/>
        </authorList>
    </citation>
    <scope>NUCLEOTIDE SEQUENCE [LARGE SCALE GENOMIC DNA]</scope>
    <source>
        <strain evidence="10">Rf_01</strain>
        <tissue evidence="10">Aerial parts of the thallus</tissue>
    </source>
</reference>
<dbReference type="InterPro" id="IPR026961">
    <property type="entry name" value="PGG_dom"/>
</dbReference>
<keyword evidence="3" id="KW-0677">Repeat</keyword>
<dbReference type="PANTHER" id="PTHR24186:SF38">
    <property type="entry name" value="ANKYRIN REPEAT FAMILY PROTEIN"/>
    <property type="match status" value="1"/>
</dbReference>
<accession>A0ABD1ZRZ1</accession>
<dbReference type="SUPFAM" id="SSF48403">
    <property type="entry name" value="Ankyrin repeat"/>
    <property type="match status" value="1"/>
</dbReference>
<evidence type="ECO:0000256" key="1">
    <source>
        <dbReference type="ARBA" id="ARBA00004141"/>
    </source>
</evidence>
<feature type="transmembrane region" description="Helical" evidence="8">
    <location>
        <begin position="858"/>
        <end position="877"/>
    </location>
</feature>
<evidence type="ECO:0000259" key="9">
    <source>
        <dbReference type="Pfam" id="PF13962"/>
    </source>
</evidence>
<dbReference type="AlphaFoldDB" id="A0ABD1ZRZ1"/>
<keyword evidence="2 8" id="KW-0812">Transmembrane</keyword>
<dbReference type="SMART" id="SM00248">
    <property type="entry name" value="ANK"/>
    <property type="match status" value="4"/>
</dbReference>
<dbReference type="InterPro" id="IPR036770">
    <property type="entry name" value="Ankyrin_rpt-contain_sf"/>
</dbReference>
<feature type="transmembrane region" description="Helical" evidence="8">
    <location>
        <begin position="897"/>
        <end position="919"/>
    </location>
</feature>
<keyword evidence="6 8" id="KW-0472">Membrane</keyword>
<dbReference type="EMBL" id="JBHFFA010000001">
    <property type="protein sequence ID" value="KAL2654223.1"/>
    <property type="molecule type" value="Genomic_DNA"/>
</dbReference>
<evidence type="ECO:0000313" key="11">
    <source>
        <dbReference type="Proteomes" id="UP001605036"/>
    </source>
</evidence>
<dbReference type="Gene3D" id="1.25.40.20">
    <property type="entry name" value="Ankyrin repeat-containing domain"/>
    <property type="match status" value="1"/>
</dbReference>
<name>A0ABD1ZRZ1_9MARC</name>
<evidence type="ECO:0000256" key="5">
    <source>
        <dbReference type="ARBA" id="ARBA00023043"/>
    </source>
</evidence>
<feature type="domain" description="PGG" evidence="9">
    <location>
        <begin position="801"/>
        <end position="917"/>
    </location>
</feature>
<gene>
    <name evidence="10" type="ORF">R1flu_022351</name>
</gene>
<evidence type="ECO:0000256" key="2">
    <source>
        <dbReference type="ARBA" id="ARBA00022692"/>
    </source>
</evidence>
<keyword evidence="4 8" id="KW-1133">Transmembrane helix</keyword>
<evidence type="ECO:0000256" key="4">
    <source>
        <dbReference type="ARBA" id="ARBA00022989"/>
    </source>
</evidence>
<evidence type="ECO:0000313" key="10">
    <source>
        <dbReference type="EMBL" id="KAL2654223.1"/>
    </source>
</evidence>
<sequence>MKPSCQHQLRASGHSDEITQEGQRAAEAAADTAEDEEENKERIAGKKCVGEAHLVEEPEEKCEKMYAVSATLDVVDFPLLQVSSVERLHAIGKTDSTGCNPMAYVYETPRKVRWLKALHKGDCLQIEDLLNEEERLVTIYPRSCDSCPYAADFAAQFDGWKGCTALHVAVKRGWPFLVHKIVNLFKESPGNSAGDSGSGDRSNRVLDLAMLEELLLAFDSDYHLDALALAVVNGNKTIVQILAQAFSSCPNNPYRVVFPFSNGGAVDAAQRGSFRRLDEVDRSITGYEGEEVTGRPTEDMEEKKEMLWSIIEKAFMKLRDTPLEAEIRKYNENPAYNFLPMKLFFAHYWIVDRSSYYDQPINNQGFLTRSHPRRSKAAIAGFIERVLEMLRDRPGENKLMKFLFSLKDGRGKTLAHVLASVYPYDRDWTSIYSWNENERTEFLTVLDGAGRTVPHEFVDGIMGRPTTADQDMSYYFLQVMDTRELTSPSRRFHGGLFDYFDLDALCTRNGYADHIYDFQNIFEGNHLYEASSRHYEAGKAVTDPQTVVHESSALHYAALHNCSGFFTTLIRTCRHPPKWNKRCRMRLKRIEKRKLSLAFEKEFQEFAPVNILQVAALSGSDSVFKALLEIDDLFDGTKLKNTKSRNQDQINQRNGPFSVLFIASSAGDPAMIQALLASQKFDPLITTESSKDTALHFAADANYSGPLLQPTLLDLVNVSHRPGMAMPHRFRFLGKTKEEFIQGEDSRRKGCISLLLQAGIDIWQKNANSKSADPGENASPDFCSWWYEKLTKETQELRAGLNTAANAISVTAALVATASFVGPLQPPLNYAKFDINSHYETVQVKVRTVGLFMVCDTLALYFALIAILFSLMPLLPLPQESMLEDLSHVRKVVTASIAFLILSVVSFLVGFAAASIAVIPDEKASLTLTSAGIGGIFSLYLMYFFLLRLSRLICHKKTWIRRNYRKLTVIL</sequence>
<dbReference type="PANTHER" id="PTHR24186">
    <property type="entry name" value="PROTEIN PHOSPHATASE 1 REGULATORY SUBUNIT"/>
    <property type="match status" value="1"/>
</dbReference>
<evidence type="ECO:0000256" key="3">
    <source>
        <dbReference type="ARBA" id="ARBA00022737"/>
    </source>
</evidence>
<dbReference type="GO" id="GO:0016020">
    <property type="term" value="C:membrane"/>
    <property type="evidence" value="ECO:0007669"/>
    <property type="project" value="UniProtKB-SubCell"/>
</dbReference>
<comment type="subcellular location">
    <subcellularLocation>
        <location evidence="1">Membrane</location>
        <topology evidence="1">Multi-pass membrane protein</topology>
    </subcellularLocation>
</comment>
<dbReference type="Pfam" id="PF13962">
    <property type="entry name" value="PGG"/>
    <property type="match status" value="1"/>
</dbReference>
<feature type="transmembrane region" description="Helical" evidence="8">
    <location>
        <begin position="925"/>
        <end position="947"/>
    </location>
</feature>
<keyword evidence="5" id="KW-0040">ANK repeat</keyword>
<keyword evidence="11" id="KW-1185">Reference proteome</keyword>
<comment type="caution">
    <text evidence="10">The sequence shown here is derived from an EMBL/GenBank/DDBJ whole genome shotgun (WGS) entry which is preliminary data.</text>
</comment>
<evidence type="ECO:0000256" key="7">
    <source>
        <dbReference type="SAM" id="MobiDB-lite"/>
    </source>
</evidence>